<keyword evidence="2" id="KW-1185">Reference proteome</keyword>
<evidence type="ECO:0000313" key="2">
    <source>
        <dbReference type="Proteomes" id="UP000790709"/>
    </source>
</evidence>
<accession>A0ACB8B6X9</accession>
<organism evidence="1 2">
    <name type="scientific">Leucogyrophana mollusca</name>
    <dbReference type="NCBI Taxonomy" id="85980"/>
    <lineage>
        <taxon>Eukaryota</taxon>
        <taxon>Fungi</taxon>
        <taxon>Dikarya</taxon>
        <taxon>Basidiomycota</taxon>
        <taxon>Agaricomycotina</taxon>
        <taxon>Agaricomycetes</taxon>
        <taxon>Agaricomycetidae</taxon>
        <taxon>Boletales</taxon>
        <taxon>Boletales incertae sedis</taxon>
        <taxon>Leucogyrophana</taxon>
    </lineage>
</organism>
<protein>
    <submittedName>
        <fullName evidence="1">WD40 repeat-like protein</fullName>
    </submittedName>
</protein>
<dbReference type="Proteomes" id="UP000790709">
    <property type="component" value="Unassembled WGS sequence"/>
</dbReference>
<gene>
    <name evidence="1" type="ORF">BV22DRAFT_742060</name>
</gene>
<dbReference type="EMBL" id="MU266533">
    <property type="protein sequence ID" value="KAH7921305.1"/>
    <property type="molecule type" value="Genomic_DNA"/>
</dbReference>
<comment type="caution">
    <text evidence="1">The sequence shown here is derived from an EMBL/GenBank/DDBJ whole genome shotgun (WGS) entry which is preliminary data.</text>
</comment>
<name>A0ACB8B6X9_9AGAM</name>
<reference evidence="1" key="1">
    <citation type="journal article" date="2021" name="New Phytol.">
        <title>Evolutionary innovations through gain and loss of genes in the ectomycorrhizal Boletales.</title>
        <authorList>
            <person name="Wu G."/>
            <person name="Miyauchi S."/>
            <person name="Morin E."/>
            <person name="Kuo A."/>
            <person name="Drula E."/>
            <person name="Varga T."/>
            <person name="Kohler A."/>
            <person name="Feng B."/>
            <person name="Cao Y."/>
            <person name="Lipzen A."/>
            <person name="Daum C."/>
            <person name="Hundley H."/>
            <person name="Pangilinan J."/>
            <person name="Johnson J."/>
            <person name="Barry K."/>
            <person name="LaButti K."/>
            <person name="Ng V."/>
            <person name="Ahrendt S."/>
            <person name="Min B."/>
            <person name="Choi I.G."/>
            <person name="Park H."/>
            <person name="Plett J.M."/>
            <person name="Magnuson J."/>
            <person name="Spatafora J.W."/>
            <person name="Nagy L.G."/>
            <person name="Henrissat B."/>
            <person name="Grigoriev I.V."/>
            <person name="Yang Z.L."/>
            <person name="Xu J."/>
            <person name="Martin F.M."/>
        </authorList>
    </citation>
    <scope>NUCLEOTIDE SEQUENCE</scope>
    <source>
        <strain evidence="1">KUC20120723A-06</strain>
    </source>
</reference>
<proteinExistence type="predicted"/>
<sequence length="521" mass="57896">MIRRHLVSSARQPPCLSIRRLFGHTFPYPHRKQALMSTSSIQPEGSRQLCRQTFRGNHVDVFWSVAYTPDGRYIVSGSSSRDQPLLLWDVDKGEVVGKPFRAHSDPVHAAAVTPDGKTVISGSSDHTIRIWDLDSRRIIHTIETPASITSFALLPNGRHLVSASLEESAIRIWDIETGRSTMGPLEGHTGHVGAVVYSSDGKKLASCSWDDTVRVWDAATGRLMAGPFQVGRIYSIALSHDGRQFIYGGDQGKIQIRDAEDGRLVSQPLVKHKDGVLCLALSPDGGRIASGSYDHTVCIWDITTCKLIAGPFDGHTGGIHAVTYSPDAKFVASASDDETIRVWDVEAGVRAREILAANRPEQTDGVPHTSHAMTEHAGRQRAHHRTQPSQITQPSGSIPRADSLDSLILNLPATLPERTQGRNAMDHEDHDWDSFLEPTPTTQTQRNLFQTWNPPPEIPPQNHRLSPMFQRIFSHGCRHAFAQAFVARDLRSRRPQERLIHKQTPTTSVHRRTRRRKGNVS</sequence>
<evidence type="ECO:0000313" key="1">
    <source>
        <dbReference type="EMBL" id="KAH7921305.1"/>
    </source>
</evidence>